<dbReference type="GO" id="GO:0003700">
    <property type="term" value="F:DNA-binding transcription factor activity"/>
    <property type="evidence" value="ECO:0007669"/>
    <property type="project" value="TreeGrafter"/>
</dbReference>
<keyword evidence="3" id="KW-0804">Transcription</keyword>
<evidence type="ECO:0000313" key="6">
    <source>
        <dbReference type="EMBL" id="EPE98895.1"/>
    </source>
</evidence>
<dbReference type="InterPro" id="IPR050109">
    <property type="entry name" value="HTH-type_TetR-like_transc_reg"/>
</dbReference>
<keyword evidence="1" id="KW-0805">Transcription regulation</keyword>
<dbReference type="Gene3D" id="1.10.357.10">
    <property type="entry name" value="Tetracycline Repressor, domain 2"/>
    <property type="match status" value="1"/>
</dbReference>
<organism evidence="6 7">
    <name type="scientific">Rhizobium grahamii CCGE 502</name>
    <dbReference type="NCBI Taxonomy" id="990285"/>
    <lineage>
        <taxon>Bacteria</taxon>
        <taxon>Pseudomonadati</taxon>
        <taxon>Pseudomonadota</taxon>
        <taxon>Alphaproteobacteria</taxon>
        <taxon>Hyphomicrobiales</taxon>
        <taxon>Rhizobiaceae</taxon>
        <taxon>Rhizobium/Agrobacterium group</taxon>
        <taxon>Rhizobium</taxon>
    </lineage>
</organism>
<dbReference type="PRINTS" id="PR00455">
    <property type="entry name" value="HTHTETR"/>
</dbReference>
<evidence type="ECO:0000259" key="5">
    <source>
        <dbReference type="PROSITE" id="PS50977"/>
    </source>
</evidence>
<keyword evidence="2 4" id="KW-0238">DNA-binding</keyword>
<evidence type="ECO:0000256" key="2">
    <source>
        <dbReference type="ARBA" id="ARBA00023125"/>
    </source>
</evidence>
<dbReference type="HOGENOM" id="CLU_091688_0_0_5"/>
<keyword evidence="7" id="KW-1185">Reference proteome</keyword>
<dbReference type="AlphaFoldDB" id="S3HLD3"/>
<dbReference type="PROSITE" id="PS50977">
    <property type="entry name" value="HTH_TETR_2"/>
    <property type="match status" value="1"/>
</dbReference>
<dbReference type="Pfam" id="PF00440">
    <property type="entry name" value="TetR_N"/>
    <property type="match status" value="1"/>
</dbReference>
<feature type="DNA-binding region" description="H-T-H motif" evidence="4">
    <location>
        <begin position="95"/>
        <end position="114"/>
    </location>
</feature>
<gene>
    <name evidence="6" type="ORF">RGCCGE502_08026</name>
</gene>
<dbReference type="PANTHER" id="PTHR30055">
    <property type="entry name" value="HTH-TYPE TRANSCRIPTIONAL REGULATOR RUTR"/>
    <property type="match status" value="1"/>
</dbReference>
<name>S3HLD3_9HYPH</name>
<dbReference type="EMBL" id="AEYE02000010">
    <property type="protein sequence ID" value="EPE98895.1"/>
    <property type="molecule type" value="Genomic_DNA"/>
</dbReference>
<dbReference type="GO" id="GO:0000976">
    <property type="term" value="F:transcription cis-regulatory region binding"/>
    <property type="evidence" value="ECO:0007669"/>
    <property type="project" value="TreeGrafter"/>
</dbReference>
<evidence type="ECO:0000256" key="1">
    <source>
        <dbReference type="ARBA" id="ARBA00023015"/>
    </source>
</evidence>
<evidence type="ECO:0000256" key="4">
    <source>
        <dbReference type="PROSITE-ProRule" id="PRU00335"/>
    </source>
</evidence>
<accession>S3HLD3</accession>
<comment type="caution">
    <text evidence="6">The sequence shown here is derived from an EMBL/GenBank/DDBJ whole genome shotgun (WGS) entry which is preliminary data.</text>
</comment>
<protein>
    <submittedName>
        <fullName evidence="6">Transcriptional regulator</fullName>
    </submittedName>
</protein>
<dbReference type="eggNOG" id="COG1309">
    <property type="taxonomic scope" value="Bacteria"/>
</dbReference>
<dbReference type="SUPFAM" id="SSF46689">
    <property type="entry name" value="Homeodomain-like"/>
    <property type="match status" value="1"/>
</dbReference>
<reference evidence="6 7" key="1">
    <citation type="journal article" date="2012" name="J. Bacteriol.">
        <title>Genome sequence of Rhizobium grahamii CCGE502, a broad-host-range symbiont with low nodulation competitiveness in Phaseolus vulgaris.</title>
        <authorList>
            <person name="Althabegoiti M.J."/>
            <person name="Lozano L."/>
            <person name="Torres-Tejerizo G."/>
            <person name="Ormeno-Orrillo E."/>
            <person name="Rogel M.A."/>
            <person name="Gonzalez V."/>
            <person name="Martinez-Romero E."/>
        </authorList>
    </citation>
    <scope>NUCLEOTIDE SEQUENCE [LARGE SCALE GENOMIC DNA]</scope>
    <source>
        <strain evidence="6 7">CCGE 502</strain>
    </source>
</reference>
<feature type="domain" description="HTH tetR-type" evidence="5">
    <location>
        <begin position="72"/>
        <end position="132"/>
    </location>
</feature>
<dbReference type="PANTHER" id="PTHR30055:SF234">
    <property type="entry name" value="HTH-TYPE TRANSCRIPTIONAL REGULATOR BETI"/>
    <property type="match status" value="1"/>
</dbReference>
<dbReference type="InterPro" id="IPR001647">
    <property type="entry name" value="HTH_TetR"/>
</dbReference>
<evidence type="ECO:0000256" key="3">
    <source>
        <dbReference type="ARBA" id="ARBA00023163"/>
    </source>
</evidence>
<sequence length="265" mass="29158">MSPYGDVLKSLPSFVNCPQSFQDMSVAADLWRCYSPQSDNWTESLMLNDPMVLAPVADAIRVEPEKRIRDRSATEKAILNAAKSLLAEEGFQNFGINAVARRAGCDKQLIYRYYGGLNGLVEAIGADLGNWVKDRIPEDTGGMFLLTYGDLMERLSLLFLEALRDDPLVRRIVAWEVSENTEQVRRLSEARSKALANWLDRMRGSLTPPKGVDVVAVNALLIAAIQHLVLSASAGGQCAGLALKTSKDWEKAATALKRIVRGVYG</sequence>
<dbReference type="SUPFAM" id="SSF48498">
    <property type="entry name" value="Tetracyclin repressor-like, C-terminal domain"/>
    <property type="match status" value="1"/>
</dbReference>
<dbReference type="InterPro" id="IPR009057">
    <property type="entry name" value="Homeodomain-like_sf"/>
</dbReference>
<dbReference type="Proteomes" id="UP000014411">
    <property type="component" value="Unassembled WGS sequence"/>
</dbReference>
<dbReference type="InterPro" id="IPR036271">
    <property type="entry name" value="Tet_transcr_reg_TetR-rel_C_sf"/>
</dbReference>
<proteinExistence type="predicted"/>
<dbReference type="STRING" id="990285.RGCCGE502_08026"/>
<evidence type="ECO:0000313" key="7">
    <source>
        <dbReference type="Proteomes" id="UP000014411"/>
    </source>
</evidence>